<dbReference type="InterPro" id="IPR050245">
    <property type="entry name" value="PrsA_foldase"/>
</dbReference>
<dbReference type="AlphaFoldDB" id="A0A0D7X2T0"/>
<dbReference type="InterPro" id="IPR027304">
    <property type="entry name" value="Trigger_fact/SurA_dom_sf"/>
</dbReference>
<keyword evidence="1 5" id="KW-0413">Isomerase</keyword>
<dbReference type="PANTHER" id="PTHR47245">
    <property type="entry name" value="PEPTIDYLPROLYL ISOMERASE"/>
    <property type="match status" value="1"/>
</dbReference>
<keyword evidence="1" id="KW-0697">Rotamase</keyword>
<dbReference type="PANTHER" id="PTHR47245:SF2">
    <property type="entry name" value="PEPTIDYL-PROLYL CIS-TRANS ISOMERASE HP_0175-RELATED"/>
    <property type="match status" value="1"/>
</dbReference>
<evidence type="ECO:0000313" key="5">
    <source>
        <dbReference type="EMBL" id="KJD45706.1"/>
    </source>
</evidence>
<organism evidence="5 6">
    <name type="scientific">Paenibacillus terrae</name>
    <dbReference type="NCBI Taxonomy" id="159743"/>
    <lineage>
        <taxon>Bacteria</taxon>
        <taxon>Bacillati</taxon>
        <taxon>Bacillota</taxon>
        <taxon>Bacilli</taxon>
        <taxon>Bacillales</taxon>
        <taxon>Paenibacillaceae</taxon>
        <taxon>Paenibacillus</taxon>
    </lineage>
</organism>
<feature type="compositionally biased region" description="Low complexity" evidence="2">
    <location>
        <begin position="337"/>
        <end position="372"/>
    </location>
</feature>
<evidence type="ECO:0000313" key="6">
    <source>
        <dbReference type="Proteomes" id="UP000032534"/>
    </source>
</evidence>
<evidence type="ECO:0000256" key="1">
    <source>
        <dbReference type="PROSITE-ProRule" id="PRU00278"/>
    </source>
</evidence>
<name>A0A0D7X2T0_9BACL</name>
<gene>
    <name evidence="5" type="ORF">QD47_10240</name>
</gene>
<dbReference type="EMBL" id="JTHP01000016">
    <property type="protein sequence ID" value="KJD45706.1"/>
    <property type="molecule type" value="Genomic_DNA"/>
</dbReference>
<dbReference type="InterPro" id="IPR046357">
    <property type="entry name" value="PPIase_dom_sf"/>
</dbReference>
<dbReference type="PROSITE" id="PS51257">
    <property type="entry name" value="PROKAR_LIPOPROTEIN"/>
    <property type="match status" value="1"/>
</dbReference>
<feature type="region of interest" description="Disordered" evidence="2">
    <location>
        <begin position="328"/>
        <end position="372"/>
    </location>
</feature>
<feature type="chain" id="PRO_5039630497" evidence="3">
    <location>
        <begin position="28"/>
        <end position="372"/>
    </location>
</feature>
<dbReference type="Gene3D" id="3.10.50.40">
    <property type="match status" value="1"/>
</dbReference>
<dbReference type="Proteomes" id="UP000032534">
    <property type="component" value="Unassembled WGS sequence"/>
</dbReference>
<dbReference type="OrthoDB" id="14196at2"/>
<protein>
    <submittedName>
        <fullName evidence="5">Peptidylprolyl isomerase</fullName>
    </submittedName>
</protein>
<dbReference type="SUPFAM" id="SSF54534">
    <property type="entry name" value="FKBP-like"/>
    <property type="match status" value="1"/>
</dbReference>
<evidence type="ECO:0000259" key="4">
    <source>
        <dbReference type="PROSITE" id="PS50198"/>
    </source>
</evidence>
<evidence type="ECO:0000256" key="3">
    <source>
        <dbReference type="SAM" id="SignalP"/>
    </source>
</evidence>
<dbReference type="Pfam" id="PF13616">
    <property type="entry name" value="Rotamase_3"/>
    <property type="match status" value="1"/>
</dbReference>
<keyword evidence="3" id="KW-0732">Signal</keyword>
<dbReference type="SUPFAM" id="SSF109998">
    <property type="entry name" value="Triger factor/SurA peptide-binding domain-like"/>
    <property type="match status" value="1"/>
</dbReference>
<sequence>MSQPNKRKPWRMLSVAIAAVLAISVLAACTKQAEESKVKDQPKDSSKVVVTYTGGTITENEFNQEISMMKFLYPEYGAMLASDQVREQIAKQEVVYKLLAEKADDKSKEQGAKEGTEQLEQYKKSVGDAKFKTFLSDQKLTEQGVKDYFTRVMTVINSETNKVTDDQLKQEFEKNKDQFTTATVRHVLINFEDPKTKKQRKKEDALKLAKEVKAKLDGGADFATIAKKYSEDPGSASNGGLYENASVAQWVPAFKEAAEKQPINKIGDPVETEYGYHIIKVESRNEPTFDKLKDNEKAALKNKLAGESIQNFTEKDLANLNLKFNLPKVPASQEKSGTTPGAGSTTTPEGTTSGTTDTKAGTAKDGATTEGK</sequence>
<comment type="caution">
    <text evidence="5">The sequence shown here is derived from an EMBL/GenBank/DDBJ whole genome shotgun (WGS) entry which is preliminary data.</text>
</comment>
<dbReference type="PATRIC" id="fig|159743.3.peg.2280"/>
<proteinExistence type="predicted"/>
<feature type="signal peptide" evidence="3">
    <location>
        <begin position="1"/>
        <end position="27"/>
    </location>
</feature>
<evidence type="ECO:0000256" key="2">
    <source>
        <dbReference type="SAM" id="MobiDB-lite"/>
    </source>
</evidence>
<dbReference type="InterPro" id="IPR000297">
    <property type="entry name" value="PPIase_PpiC"/>
</dbReference>
<keyword evidence="6" id="KW-1185">Reference proteome</keyword>
<dbReference type="PROSITE" id="PS50198">
    <property type="entry name" value="PPIC_PPIASE_2"/>
    <property type="match status" value="1"/>
</dbReference>
<reference evidence="5 6" key="1">
    <citation type="submission" date="2014-11" db="EMBL/GenBank/DDBJ databases">
        <title>Draft Genome Sequences of Paenibacillus polymyxa NRRL B-30509 and Paenibacillus terrae NRRL B-30644, Strains from a Poultry Environment that Produce Tridecaptin A and Paenicidins.</title>
        <authorList>
            <person name="van Belkum M.J."/>
            <person name="Lohans C.T."/>
            <person name="Vederas J.C."/>
        </authorList>
    </citation>
    <scope>NUCLEOTIDE SEQUENCE [LARGE SCALE GENOMIC DNA]</scope>
    <source>
        <strain evidence="5 6">NRRL B-30644</strain>
    </source>
</reference>
<dbReference type="RefSeq" id="WP_044646038.1">
    <property type="nucleotide sequence ID" value="NZ_JTHP01000016.1"/>
</dbReference>
<accession>A0A0D7X2T0</accession>
<dbReference type="GO" id="GO:0003755">
    <property type="term" value="F:peptidyl-prolyl cis-trans isomerase activity"/>
    <property type="evidence" value="ECO:0007669"/>
    <property type="project" value="UniProtKB-KW"/>
</dbReference>
<feature type="domain" description="PpiC" evidence="4">
    <location>
        <begin position="179"/>
        <end position="283"/>
    </location>
</feature>